<name>A0ABP0EV05_CLALP</name>
<accession>A0ABP0EV05</accession>
<dbReference type="EMBL" id="CAWYQH010000001">
    <property type="protein sequence ID" value="CAK8671157.1"/>
    <property type="molecule type" value="Genomic_DNA"/>
</dbReference>
<organism evidence="1 2">
    <name type="scientific">Clavelina lepadiformis</name>
    <name type="common">Light-bulb sea squirt</name>
    <name type="synonym">Ascidia lepadiformis</name>
    <dbReference type="NCBI Taxonomy" id="159417"/>
    <lineage>
        <taxon>Eukaryota</taxon>
        <taxon>Metazoa</taxon>
        <taxon>Chordata</taxon>
        <taxon>Tunicata</taxon>
        <taxon>Ascidiacea</taxon>
        <taxon>Aplousobranchia</taxon>
        <taxon>Clavelinidae</taxon>
        <taxon>Clavelina</taxon>
    </lineage>
</organism>
<evidence type="ECO:0000313" key="1">
    <source>
        <dbReference type="EMBL" id="CAK8671157.1"/>
    </source>
</evidence>
<evidence type="ECO:0000313" key="2">
    <source>
        <dbReference type="Proteomes" id="UP001642483"/>
    </source>
</evidence>
<comment type="caution">
    <text evidence="1">The sequence shown here is derived from an EMBL/GenBank/DDBJ whole genome shotgun (WGS) entry which is preliminary data.</text>
</comment>
<reference evidence="1 2" key="1">
    <citation type="submission" date="2024-02" db="EMBL/GenBank/DDBJ databases">
        <authorList>
            <person name="Daric V."/>
            <person name="Darras S."/>
        </authorList>
    </citation>
    <scope>NUCLEOTIDE SEQUENCE [LARGE SCALE GENOMIC DNA]</scope>
</reference>
<gene>
    <name evidence="1" type="ORF">CVLEPA_LOCUS175</name>
</gene>
<keyword evidence="2" id="KW-1185">Reference proteome</keyword>
<protein>
    <submittedName>
        <fullName evidence="1">Uncharacterized protein</fullName>
    </submittedName>
</protein>
<sequence length="100" mass="11904">MEGQAARAALESYDYQADNSTKLLHFSSTHTHTNKKTKKILWQKQLFLKNTMSDLFQMWKYIGWTLYGKYQWSWHLFSKIHTLLAKLAENVTYSRIKLNS</sequence>
<proteinExistence type="predicted"/>
<dbReference type="Proteomes" id="UP001642483">
    <property type="component" value="Unassembled WGS sequence"/>
</dbReference>